<dbReference type="Gene3D" id="3.30.565.10">
    <property type="entry name" value="Histidine kinase-like ATPase, C-terminal domain"/>
    <property type="match status" value="1"/>
</dbReference>
<dbReference type="InterPro" id="IPR036890">
    <property type="entry name" value="HATPase_C_sf"/>
</dbReference>
<dbReference type="CDD" id="cd16917">
    <property type="entry name" value="HATPase_UhpB-NarQ-NarX-like"/>
    <property type="match status" value="1"/>
</dbReference>
<feature type="transmembrane region" description="Helical" evidence="6">
    <location>
        <begin position="101"/>
        <end position="119"/>
    </location>
</feature>
<dbReference type="GO" id="GO:0016020">
    <property type="term" value="C:membrane"/>
    <property type="evidence" value="ECO:0007669"/>
    <property type="project" value="InterPro"/>
</dbReference>
<evidence type="ECO:0000256" key="3">
    <source>
        <dbReference type="ARBA" id="ARBA00022679"/>
    </source>
</evidence>
<dbReference type="PATRIC" id="fig|1246626.3.peg.885"/>
<dbReference type="RefSeq" id="WP_038477624.1">
    <property type="nucleotide sequence ID" value="NZ_CP003923.1"/>
</dbReference>
<evidence type="ECO:0000313" key="9">
    <source>
        <dbReference type="Proteomes" id="UP000027142"/>
    </source>
</evidence>
<dbReference type="eggNOG" id="COG4585">
    <property type="taxonomic scope" value="Bacteria"/>
</dbReference>
<dbReference type="GO" id="GO:0046983">
    <property type="term" value="F:protein dimerization activity"/>
    <property type="evidence" value="ECO:0007669"/>
    <property type="project" value="InterPro"/>
</dbReference>
<evidence type="ECO:0000256" key="4">
    <source>
        <dbReference type="ARBA" id="ARBA00022777"/>
    </source>
</evidence>
<dbReference type="AlphaFoldDB" id="A0A060LYX6"/>
<dbReference type="OrthoDB" id="9797605at2"/>
<accession>A0A060LYX6</accession>
<evidence type="ECO:0000259" key="7">
    <source>
        <dbReference type="Pfam" id="PF07730"/>
    </source>
</evidence>
<dbReference type="SUPFAM" id="SSF55874">
    <property type="entry name" value="ATPase domain of HSP90 chaperone/DNA topoisomerase II/histidine kinase"/>
    <property type="match status" value="1"/>
</dbReference>
<keyword evidence="6" id="KW-1133">Transmembrane helix</keyword>
<evidence type="ECO:0000256" key="6">
    <source>
        <dbReference type="SAM" id="Phobius"/>
    </source>
</evidence>
<dbReference type="STRING" id="1246626.BleG1_0880"/>
<feature type="transmembrane region" description="Helical" evidence="6">
    <location>
        <begin position="61"/>
        <end position="89"/>
    </location>
</feature>
<name>A0A060LYX6_9BACI</name>
<keyword evidence="4 8" id="KW-0418">Kinase</keyword>
<keyword evidence="3" id="KW-0808">Transferase</keyword>
<feature type="transmembrane region" description="Helical" evidence="6">
    <location>
        <begin position="35"/>
        <end position="55"/>
    </location>
</feature>
<dbReference type="EC" id="2.7.13.3" evidence="2"/>
<evidence type="ECO:0000256" key="5">
    <source>
        <dbReference type="ARBA" id="ARBA00023012"/>
    </source>
</evidence>
<keyword evidence="5" id="KW-0902">Two-component regulatory system</keyword>
<keyword evidence="9" id="KW-1185">Reference proteome</keyword>
<organism evidence="8 9">
    <name type="scientific">Shouchella lehensis G1</name>
    <dbReference type="NCBI Taxonomy" id="1246626"/>
    <lineage>
        <taxon>Bacteria</taxon>
        <taxon>Bacillati</taxon>
        <taxon>Bacillota</taxon>
        <taxon>Bacilli</taxon>
        <taxon>Bacillales</taxon>
        <taxon>Bacillaceae</taxon>
        <taxon>Shouchella</taxon>
    </lineage>
</organism>
<evidence type="ECO:0000256" key="2">
    <source>
        <dbReference type="ARBA" id="ARBA00012438"/>
    </source>
</evidence>
<evidence type="ECO:0000256" key="1">
    <source>
        <dbReference type="ARBA" id="ARBA00000085"/>
    </source>
</evidence>
<dbReference type="Gene3D" id="1.20.5.1930">
    <property type="match status" value="1"/>
</dbReference>
<gene>
    <name evidence="8" type="ORF">BleG1_0880</name>
</gene>
<protein>
    <recommendedName>
        <fullName evidence="2">histidine kinase</fullName>
        <ecNumber evidence="2">2.7.13.3</ecNumber>
    </recommendedName>
</protein>
<dbReference type="KEGG" id="ble:BleG1_0880"/>
<dbReference type="EMBL" id="CP003923">
    <property type="protein sequence ID" value="AIC93488.1"/>
    <property type="molecule type" value="Genomic_DNA"/>
</dbReference>
<feature type="transmembrane region" description="Helical" evidence="6">
    <location>
        <begin position="12"/>
        <end position="28"/>
    </location>
</feature>
<dbReference type="GO" id="GO:0000155">
    <property type="term" value="F:phosphorelay sensor kinase activity"/>
    <property type="evidence" value="ECO:0007669"/>
    <property type="project" value="InterPro"/>
</dbReference>
<comment type="catalytic activity">
    <reaction evidence="1">
        <text>ATP + protein L-histidine = ADP + protein N-phospho-L-histidine.</text>
        <dbReference type="EC" id="2.7.13.3"/>
    </reaction>
</comment>
<dbReference type="InterPro" id="IPR050482">
    <property type="entry name" value="Sensor_HK_TwoCompSys"/>
</dbReference>
<feature type="transmembrane region" description="Helical" evidence="6">
    <location>
        <begin position="125"/>
        <end position="146"/>
    </location>
</feature>
<keyword evidence="6" id="KW-0812">Transmembrane</keyword>
<proteinExistence type="predicted"/>
<reference evidence="8 9" key="1">
    <citation type="journal article" date="2014" name="Gene">
        <title>A comparative genomic analysis of the alkalitolerant soil bacterium Bacillus lehensis G1.</title>
        <authorList>
            <person name="Noor Y.M."/>
            <person name="Samsulrizal N.H."/>
            <person name="Jema'on N.A."/>
            <person name="Low K.O."/>
            <person name="Ramli A.N."/>
            <person name="Alias N.I."/>
            <person name="Damis S.I."/>
            <person name="Fuzi S.F."/>
            <person name="Isa M.N."/>
            <person name="Murad A.M."/>
            <person name="Raih M.F."/>
            <person name="Bakar F.D."/>
            <person name="Najimudin N."/>
            <person name="Mahadi N.M."/>
            <person name="Illias R.M."/>
        </authorList>
    </citation>
    <scope>NUCLEOTIDE SEQUENCE [LARGE SCALE GENOMIC DNA]</scope>
    <source>
        <strain evidence="8 9">G1</strain>
    </source>
</reference>
<evidence type="ECO:0000313" key="8">
    <source>
        <dbReference type="EMBL" id="AIC93488.1"/>
    </source>
</evidence>
<keyword evidence="6" id="KW-0472">Membrane</keyword>
<dbReference type="PANTHER" id="PTHR24421">
    <property type="entry name" value="NITRATE/NITRITE SENSOR PROTEIN NARX-RELATED"/>
    <property type="match status" value="1"/>
</dbReference>
<dbReference type="InterPro" id="IPR011712">
    <property type="entry name" value="Sig_transdc_His_kin_sub3_dim/P"/>
</dbReference>
<sequence>MFFYPRNQLKLFFLDLSIFAFLLFILLQDESELSYFIRILAFILILFLYVITLNFKKWLHVLSSLLGILLFTFLAIQTSPNLLIYLFVFSDASGNVKITPYILLTQIGLVLSYVTVSSISYGDPFAFLTTMFFPFLFLQLALPYVIRMIKRTQSLERDLAVVNKEIESLIKEEERNRIARDLHDTLGHTMAVIKFKSELAIRLMDQDSKRAKLEMKAVLEEIKGASKQVREVVSELKHIRIQDELLHGDSLFKGTYINYFITGQHSIPQLSEVTESMLALSIREALLNCYKHSRADRVHVHFSLKDATLTCEIKDDGVGLPQERDLDGTGIQSIQERMAFVNGKSEWNQPTTGNGVTITLLLPIIDKGGNAL</sequence>
<dbReference type="Pfam" id="PF07730">
    <property type="entry name" value="HisKA_3"/>
    <property type="match status" value="1"/>
</dbReference>
<dbReference type="PANTHER" id="PTHR24421:SF63">
    <property type="entry name" value="SENSOR HISTIDINE KINASE DESK"/>
    <property type="match status" value="1"/>
</dbReference>
<dbReference type="Proteomes" id="UP000027142">
    <property type="component" value="Chromosome"/>
</dbReference>
<feature type="domain" description="Signal transduction histidine kinase subgroup 3 dimerisation and phosphoacceptor" evidence="7">
    <location>
        <begin position="174"/>
        <end position="237"/>
    </location>
</feature>
<dbReference type="HOGENOM" id="CLU_000445_20_8_9"/>